<dbReference type="AlphaFoldDB" id="A0A6J4J0P3"/>
<gene>
    <name evidence="2" type="ORF">AVDCRST_MAG63-2671</name>
</gene>
<evidence type="ECO:0000256" key="1">
    <source>
        <dbReference type="SAM" id="SignalP"/>
    </source>
</evidence>
<feature type="chain" id="PRO_5026777374" evidence="1">
    <location>
        <begin position="30"/>
        <end position="1145"/>
    </location>
</feature>
<evidence type="ECO:0000313" key="2">
    <source>
        <dbReference type="EMBL" id="CAA9265798.1"/>
    </source>
</evidence>
<sequence length="1145" mass="126571">MNLQAHLTLSRTLLFCGGGLMLSARPAAAAEAARDPVTLTFGQPQTAGISGFRRMWDTPVVLGESGAVEEVDKGTFGKGPRAVWFPAERDGGGARPGALVFDAQHRSLLVRFPGAAQKIAAQMARGYAVRRIEVLLPYRGTELWPEGYKDPSGLSFMGDLWVRDPPRWHAVAWALRKPWVADARSGPTYNAYINGAGYWAKFGAQDEKRDRFPTRFGPAEVSYKNAEGRLDVTPVLRDAAFGATPEQRLRGFESCGLLIRKWETYDQRYNQSGYEWAVATAGRGILLHTPKLIVTLAPGGEAAPLRTADLTVNVPALAAQLQKNKAGGRPTAVMPDAARIKALSQRYGSSRPTWMSDWQWRRVSELKGLGGFASLPDTPEAYAAWIDDMLSLMPRRWDGWDAPDKLQTYYLYHAAWPAPVRQFWQDYWAAWLMPEKETKDFAHNQWNVADERGQENASKYYARTGDWRGNVSFYRYSYTQNMSTMNFNHTAALGALLGGGIIGSRRAMEDGRHGLETWPLRTWSWFDGSTQESLDHYYFALSLKGQKMFADFGPTQLDRMIGQSILAKSVEELTSSYHPGLRHFVAPSGRTGPAYVFVQQDGTKHIVHTLSHRGALTDLNNKEIYGGMLALGRDALPGMIAQQTLNGPWAPEWVANMVDEKPLPYQMTNSYKEWGGYAATPLWKRNYLGRHYGVASVDLDTGGTVPVMAQWRREDKTVENMDEIATLLVRPGVNHTNFLQTQNNGIVGQFGGMATLQHKNKMIVLSSPWKKERYPSASVAEVKSLQTTIGLFNFQKNPAWEVFVDGQRVTAYPVKVKAGQRITVRDGVSYTGIIPLPSTDLGRGDEVVITDQTGPMVGMQGGGQAKPTLLIEQYNLKQDAPLADSADWTKIDRAYGGFAVEVGDATEYKDFAAFQQHLNAVKLDTNWHDEKKQLNVSYRSGGDLIEAGFRPEYSGGGTDQLFPHRRVNGAWPYNGPGIDRDSTLTMQGTTGRLEKNGAVLNTEAGRMAYLQTEPISGTYAGFNPFPDPTFWSLSAPGGVTVKADGRLGLARVVVRPKENRLWVDYAQRDEQKRDVGMASALLVFGLKSAPATEYNGKPVKASRQVVDGQVAYVIPLGKAAAPLAARYRDAQAAWKASAGKPKQSP</sequence>
<accession>A0A6J4J0P3</accession>
<organism evidence="2">
    <name type="scientific">uncultured Armatimonadetes bacterium</name>
    <dbReference type="NCBI Taxonomy" id="157466"/>
    <lineage>
        <taxon>Bacteria</taxon>
        <taxon>Bacillati</taxon>
        <taxon>Armatimonadota</taxon>
        <taxon>environmental samples</taxon>
    </lineage>
</organism>
<proteinExistence type="predicted"/>
<name>A0A6J4J0P3_9BACT</name>
<dbReference type="EMBL" id="CADCTO010000346">
    <property type="protein sequence ID" value="CAA9265798.1"/>
    <property type="molecule type" value="Genomic_DNA"/>
</dbReference>
<keyword evidence="1" id="KW-0732">Signal</keyword>
<reference evidence="2" key="1">
    <citation type="submission" date="2020-02" db="EMBL/GenBank/DDBJ databases">
        <authorList>
            <person name="Meier V. D."/>
        </authorList>
    </citation>
    <scope>NUCLEOTIDE SEQUENCE</scope>
    <source>
        <strain evidence="2">AVDCRST_MAG63</strain>
    </source>
</reference>
<protein>
    <submittedName>
        <fullName evidence="2">Uncharacterized protein</fullName>
    </submittedName>
</protein>
<feature type="signal peptide" evidence="1">
    <location>
        <begin position="1"/>
        <end position="29"/>
    </location>
</feature>